<gene>
    <name evidence="7" type="ORF">EDE15_4497</name>
</gene>
<feature type="transmembrane region" description="Helical" evidence="6">
    <location>
        <begin position="205"/>
        <end position="228"/>
    </location>
</feature>
<organism evidence="7 8">
    <name type="scientific">Edaphobacter aggregans</name>
    <dbReference type="NCBI Taxonomy" id="570835"/>
    <lineage>
        <taxon>Bacteria</taxon>
        <taxon>Pseudomonadati</taxon>
        <taxon>Acidobacteriota</taxon>
        <taxon>Terriglobia</taxon>
        <taxon>Terriglobales</taxon>
        <taxon>Acidobacteriaceae</taxon>
        <taxon>Edaphobacter</taxon>
    </lineage>
</organism>
<evidence type="ECO:0000313" key="8">
    <source>
        <dbReference type="Proteomes" id="UP000269669"/>
    </source>
</evidence>
<dbReference type="PIRSF" id="PIRSF035875">
    <property type="entry name" value="RNase_BN"/>
    <property type="match status" value="1"/>
</dbReference>
<feature type="transmembrane region" description="Helical" evidence="6">
    <location>
        <begin position="129"/>
        <end position="151"/>
    </location>
</feature>
<dbReference type="RefSeq" id="WP_125487182.1">
    <property type="nucleotide sequence ID" value="NZ_RSDW01000001.1"/>
</dbReference>
<dbReference type="EMBL" id="RSDW01000001">
    <property type="protein sequence ID" value="RSL18891.1"/>
    <property type="molecule type" value="Genomic_DNA"/>
</dbReference>
<dbReference type="PANTHER" id="PTHR30213:SF0">
    <property type="entry name" value="UPF0761 MEMBRANE PROTEIN YIHY"/>
    <property type="match status" value="1"/>
</dbReference>
<dbReference type="Pfam" id="PF03631">
    <property type="entry name" value="Virul_fac_BrkB"/>
    <property type="match status" value="1"/>
</dbReference>
<keyword evidence="8" id="KW-1185">Reference proteome</keyword>
<protein>
    <submittedName>
        <fullName evidence="7">YihY family inner membrane protein</fullName>
    </submittedName>
</protein>
<evidence type="ECO:0000313" key="7">
    <source>
        <dbReference type="EMBL" id="RSL18891.1"/>
    </source>
</evidence>
<dbReference type="Proteomes" id="UP000269669">
    <property type="component" value="Unassembled WGS sequence"/>
</dbReference>
<keyword evidence="5 6" id="KW-0472">Membrane</keyword>
<comment type="caution">
    <text evidence="7">The sequence shown here is derived from an EMBL/GenBank/DDBJ whole genome shotgun (WGS) entry which is preliminary data.</text>
</comment>
<proteinExistence type="predicted"/>
<evidence type="ECO:0000256" key="3">
    <source>
        <dbReference type="ARBA" id="ARBA00022692"/>
    </source>
</evidence>
<comment type="subcellular location">
    <subcellularLocation>
        <location evidence="1">Cell membrane</location>
        <topology evidence="1">Multi-pass membrane protein</topology>
    </subcellularLocation>
</comment>
<dbReference type="OrthoDB" id="163869at2"/>
<dbReference type="PANTHER" id="PTHR30213">
    <property type="entry name" value="INNER MEMBRANE PROTEIN YHJD"/>
    <property type="match status" value="1"/>
</dbReference>
<evidence type="ECO:0000256" key="4">
    <source>
        <dbReference type="ARBA" id="ARBA00022989"/>
    </source>
</evidence>
<feature type="transmembrane region" description="Helical" evidence="6">
    <location>
        <begin position="87"/>
        <end position="108"/>
    </location>
</feature>
<dbReference type="GO" id="GO:0005886">
    <property type="term" value="C:plasma membrane"/>
    <property type="evidence" value="ECO:0007669"/>
    <property type="project" value="UniProtKB-SubCell"/>
</dbReference>
<name>A0A3R9P1E4_9BACT</name>
<dbReference type="AlphaFoldDB" id="A0A3R9P1E4"/>
<feature type="transmembrane region" description="Helical" evidence="6">
    <location>
        <begin position="171"/>
        <end position="193"/>
    </location>
</feature>
<evidence type="ECO:0000256" key="1">
    <source>
        <dbReference type="ARBA" id="ARBA00004651"/>
    </source>
</evidence>
<feature type="transmembrane region" description="Helical" evidence="6">
    <location>
        <begin position="240"/>
        <end position="263"/>
    </location>
</feature>
<evidence type="ECO:0000256" key="2">
    <source>
        <dbReference type="ARBA" id="ARBA00022475"/>
    </source>
</evidence>
<sequence length="268" mass="29571">MTLTSLAKKLFRALARVIPQCGMVSQAVAFNMFLAFFSSLLVVLGLMSNLLRGRSGGELIGRLSRILPPGSWQLVSDSLLRREVNPWAWVLFGWVGTLLVGSQVMKLIMEGIHLIYGDREKHSFLGRQLRGLLLFCVSIVAWLLAIGLSVFGQPLRQWINREFGPSPLILGFWSVMLPALGGILTMLVLALIYRVARPVPTTWRSVLPGATAAAILWWGVSLLFGIYVQKMQYGPVYGGLAAAIGLMVWMEFSTMTVFLGVAWNAEST</sequence>
<evidence type="ECO:0000256" key="5">
    <source>
        <dbReference type="ARBA" id="ARBA00023136"/>
    </source>
</evidence>
<feature type="transmembrane region" description="Helical" evidence="6">
    <location>
        <begin position="21"/>
        <end position="47"/>
    </location>
</feature>
<keyword evidence="3 6" id="KW-0812">Transmembrane</keyword>
<accession>A0A3R9P1E4</accession>
<keyword evidence="2" id="KW-1003">Cell membrane</keyword>
<reference evidence="7 8" key="1">
    <citation type="submission" date="2018-12" db="EMBL/GenBank/DDBJ databases">
        <title>Sequencing of bacterial isolates from soil warming experiment in Harvard Forest, Massachusetts, USA.</title>
        <authorList>
            <person name="Deangelis K."/>
        </authorList>
    </citation>
    <scope>NUCLEOTIDE SEQUENCE [LARGE SCALE GENOMIC DNA]</scope>
    <source>
        <strain evidence="7 8">EB153</strain>
    </source>
</reference>
<evidence type="ECO:0000256" key="6">
    <source>
        <dbReference type="SAM" id="Phobius"/>
    </source>
</evidence>
<keyword evidence="4 6" id="KW-1133">Transmembrane helix</keyword>
<dbReference type="InterPro" id="IPR017039">
    <property type="entry name" value="Virul_fac_BrkB"/>
</dbReference>